<dbReference type="EMBL" id="JBBNAF010000011">
    <property type="protein sequence ID" value="KAK9098478.1"/>
    <property type="molecule type" value="Genomic_DNA"/>
</dbReference>
<proteinExistence type="predicted"/>
<dbReference type="Gene3D" id="3.40.50.1820">
    <property type="entry name" value="alpha/beta hydrolase"/>
    <property type="match status" value="1"/>
</dbReference>
<comment type="caution">
    <text evidence="1">The sequence shown here is derived from an EMBL/GenBank/DDBJ whole genome shotgun (WGS) entry which is preliminary data.</text>
</comment>
<accession>A0AAP0EXD2</accession>
<keyword evidence="2" id="KW-1185">Reference proteome</keyword>
<organism evidence="1 2">
    <name type="scientific">Stephania yunnanensis</name>
    <dbReference type="NCBI Taxonomy" id="152371"/>
    <lineage>
        <taxon>Eukaryota</taxon>
        <taxon>Viridiplantae</taxon>
        <taxon>Streptophyta</taxon>
        <taxon>Embryophyta</taxon>
        <taxon>Tracheophyta</taxon>
        <taxon>Spermatophyta</taxon>
        <taxon>Magnoliopsida</taxon>
        <taxon>Ranunculales</taxon>
        <taxon>Menispermaceae</taxon>
        <taxon>Menispermoideae</taxon>
        <taxon>Cissampelideae</taxon>
        <taxon>Stephania</taxon>
    </lineage>
</organism>
<protein>
    <submittedName>
        <fullName evidence="1">Uncharacterized protein</fullName>
    </submittedName>
</protein>
<dbReference type="AlphaFoldDB" id="A0AAP0EXD2"/>
<reference evidence="1 2" key="1">
    <citation type="submission" date="2024-01" db="EMBL/GenBank/DDBJ databases">
        <title>Genome assemblies of Stephania.</title>
        <authorList>
            <person name="Yang L."/>
        </authorList>
    </citation>
    <scope>NUCLEOTIDE SEQUENCE [LARGE SCALE GENOMIC DNA]</scope>
    <source>
        <strain evidence="1">YNDBR</strain>
        <tissue evidence="1">Leaf</tissue>
    </source>
</reference>
<dbReference type="Proteomes" id="UP001420932">
    <property type="component" value="Unassembled WGS sequence"/>
</dbReference>
<evidence type="ECO:0000313" key="1">
    <source>
        <dbReference type="EMBL" id="KAK9098478.1"/>
    </source>
</evidence>
<gene>
    <name evidence="1" type="ORF">Syun_025523</name>
</gene>
<dbReference type="InterPro" id="IPR029058">
    <property type="entry name" value="AB_hydrolase_fold"/>
</dbReference>
<evidence type="ECO:0000313" key="2">
    <source>
        <dbReference type="Proteomes" id="UP001420932"/>
    </source>
</evidence>
<name>A0AAP0EXD2_9MAGN</name>
<sequence>MGAVVVIVDGEKVEKYTIGALNLHIPSSLPSWISEEKIQFFAQKFDETGFTGGLNYYRAIIEGPSLKNLYQCC</sequence>